<name>A0A1C2HUL1_ACITH</name>
<gene>
    <name evidence="1" type="ORF">A6P07_19065</name>
</gene>
<protein>
    <submittedName>
        <fullName evidence="1">Uncharacterized protein</fullName>
    </submittedName>
</protein>
<accession>A0A1C2HUL1</accession>
<dbReference type="Proteomes" id="UP000094893">
    <property type="component" value="Unassembled WGS sequence"/>
</dbReference>
<dbReference type="RefSeq" id="WP_024892571.1">
    <property type="nucleotide sequence ID" value="NZ_JMEB01000055.1"/>
</dbReference>
<dbReference type="EMBL" id="LWSA01000323">
    <property type="protein sequence ID" value="OCX67974.1"/>
    <property type="molecule type" value="Genomic_DNA"/>
</dbReference>
<dbReference type="AlphaFoldDB" id="A0A1C2HUL1"/>
<comment type="caution">
    <text evidence="1">The sequence shown here is derived from an EMBL/GenBank/DDBJ whole genome shotgun (WGS) entry which is preliminary data.</text>
</comment>
<sequence length="110" mass="12270">MFKTIAELQRFIARQAFGQTTADEDQAFEQHLFAVAGYGPDRVPFQRVNGQLVYTFAADHVSLGSSLGPVTLSFDSLLEGEPVQDWTSPGRVDRLPNRLGRTAAPYRWVI</sequence>
<evidence type="ECO:0000313" key="2">
    <source>
        <dbReference type="Proteomes" id="UP000094893"/>
    </source>
</evidence>
<evidence type="ECO:0000313" key="1">
    <source>
        <dbReference type="EMBL" id="OCX67974.1"/>
    </source>
</evidence>
<proteinExistence type="predicted"/>
<organism evidence="1 2">
    <name type="scientific">Acidithiobacillus thiooxidans</name>
    <name type="common">Thiobacillus thiooxidans</name>
    <dbReference type="NCBI Taxonomy" id="930"/>
    <lineage>
        <taxon>Bacteria</taxon>
        <taxon>Pseudomonadati</taxon>
        <taxon>Pseudomonadota</taxon>
        <taxon>Acidithiobacillia</taxon>
        <taxon>Acidithiobacillales</taxon>
        <taxon>Acidithiobacillaceae</taxon>
        <taxon>Acidithiobacillus</taxon>
    </lineage>
</organism>
<reference evidence="1 2" key="1">
    <citation type="journal article" date="2016" name="Int. J. Mol. Sci.">
        <title>Comparative genomics of the extreme acidophile Acidithiobacillus thiooxidans reveals intraspecific divergence and niche adaptation.</title>
        <authorList>
            <person name="Zhang X."/>
            <person name="Feng X."/>
            <person name="Tao J."/>
            <person name="Ma L."/>
            <person name="Xiao Y."/>
            <person name="Liang Y."/>
            <person name="Liu X."/>
            <person name="Yin H."/>
        </authorList>
    </citation>
    <scope>NUCLEOTIDE SEQUENCE [LARGE SCALE GENOMIC DNA]</scope>
    <source>
        <strain evidence="1 2">A02</strain>
    </source>
</reference>